<name>A0A9Q0MST1_9DIPT</name>
<dbReference type="CDD" id="cd00086">
    <property type="entry name" value="homeodomain"/>
    <property type="match status" value="1"/>
</dbReference>
<evidence type="ECO:0000256" key="1">
    <source>
        <dbReference type="ARBA" id="ARBA00004123"/>
    </source>
</evidence>
<dbReference type="GO" id="GO:0003677">
    <property type="term" value="F:DNA binding"/>
    <property type="evidence" value="ECO:0007669"/>
    <property type="project" value="UniProtKB-UniRule"/>
</dbReference>
<feature type="compositionally biased region" description="Low complexity" evidence="3">
    <location>
        <begin position="50"/>
        <end position="65"/>
    </location>
</feature>
<evidence type="ECO:0000259" key="4">
    <source>
        <dbReference type="PROSITE" id="PS50071"/>
    </source>
</evidence>
<comment type="subcellular location">
    <subcellularLocation>
        <location evidence="1 2">Nucleus</location>
    </subcellularLocation>
</comment>
<dbReference type="PROSITE" id="PS50071">
    <property type="entry name" value="HOMEOBOX_2"/>
    <property type="match status" value="1"/>
</dbReference>
<proteinExistence type="predicted"/>
<feature type="region of interest" description="Disordered" evidence="3">
    <location>
        <begin position="37"/>
        <end position="70"/>
    </location>
</feature>
<dbReference type="InterPro" id="IPR009057">
    <property type="entry name" value="Homeodomain-like_sf"/>
</dbReference>
<evidence type="ECO:0000256" key="3">
    <source>
        <dbReference type="SAM" id="MobiDB-lite"/>
    </source>
</evidence>
<evidence type="ECO:0000313" key="5">
    <source>
        <dbReference type="EMBL" id="KAJ6637327.1"/>
    </source>
</evidence>
<dbReference type="AlphaFoldDB" id="A0A9Q0MST1"/>
<evidence type="ECO:0000256" key="2">
    <source>
        <dbReference type="PROSITE-ProRule" id="PRU00108"/>
    </source>
</evidence>
<accession>A0A9Q0MST1</accession>
<keyword evidence="2" id="KW-0539">Nucleus</keyword>
<dbReference type="GO" id="GO:0005634">
    <property type="term" value="C:nucleus"/>
    <property type="evidence" value="ECO:0007669"/>
    <property type="project" value="UniProtKB-SubCell"/>
</dbReference>
<protein>
    <recommendedName>
        <fullName evidence="4">Homeobox domain-containing protein</fullName>
    </recommendedName>
</protein>
<keyword evidence="2" id="KW-0371">Homeobox</keyword>
<feature type="compositionally biased region" description="Polar residues" evidence="3">
    <location>
        <begin position="37"/>
        <end position="49"/>
    </location>
</feature>
<feature type="domain" description="Homeobox" evidence="4">
    <location>
        <begin position="1"/>
        <end position="17"/>
    </location>
</feature>
<dbReference type="Proteomes" id="UP001151699">
    <property type="component" value="Chromosome X"/>
</dbReference>
<dbReference type="InterPro" id="IPR001356">
    <property type="entry name" value="HD"/>
</dbReference>
<sequence length="152" mass="17030">MRVKIWFQNRRTKFKKHDNISNVEGAEPKATLSKIASTKSVQPNPLSFDTASQSTSIKKSTSKPSNPVTAELNAKITARNNNKMKHLKHFTNVKSEKFDIVDEKVPLNFVLEEKNRENVKNNSLIDATNDVESIFGSSKISVNSHLGKSGYL</sequence>
<keyword evidence="6" id="KW-1185">Reference proteome</keyword>
<keyword evidence="2" id="KW-0238">DNA-binding</keyword>
<dbReference type="OrthoDB" id="6159439at2759"/>
<comment type="caution">
    <text evidence="5">The sequence shown here is derived from an EMBL/GenBank/DDBJ whole genome shotgun (WGS) entry which is preliminary data.</text>
</comment>
<gene>
    <name evidence="5" type="ORF">Bhyg_10057</name>
</gene>
<dbReference type="EMBL" id="WJQU01000003">
    <property type="protein sequence ID" value="KAJ6637327.1"/>
    <property type="molecule type" value="Genomic_DNA"/>
</dbReference>
<feature type="DNA-binding region" description="Homeobox" evidence="2">
    <location>
        <begin position="3"/>
        <end position="18"/>
    </location>
</feature>
<dbReference type="SUPFAM" id="SSF46689">
    <property type="entry name" value="Homeodomain-like"/>
    <property type="match status" value="1"/>
</dbReference>
<evidence type="ECO:0000313" key="6">
    <source>
        <dbReference type="Proteomes" id="UP001151699"/>
    </source>
</evidence>
<reference evidence="5" key="1">
    <citation type="submission" date="2022-07" db="EMBL/GenBank/DDBJ databases">
        <authorList>
            <person name="Trinca V."/>
            <person name="Uliana J.V.C."/>
            <person name="Torres T.T."/>
            <person name="Ward R.J."/>
            <person name="Monesi N."/>
        </authorList>
    </citation>
    <scope>NUCLEOTIDE SEQUENCE</scope>
    <source>
        <strain evidence="5">HSMRA1968</strain>
        <tissue evidence="5">Whole embryos</tissue>
    </source>
</reference>
<organism evidence="5 6">
    <name type="scientific">Pseudolycoriella hygida</name>
    <dbReference type="NCBI Taxonomy" id="35572"/>
    <lineage>
        <taxon>Eukaryota</taxon>
        <taxon>Metazoa</taxon>
        <taxon>Ecdysozoa</taxon>
        <taxon>Arthropoda</taxon>
        <taxon>Hexapoda</taxon>
        <taxon>Insecta</taxon>
        <taxon>Pterygota</taxon>
        <taxon>Neoptera</taxon>
        <taxon>Endopterygota</taxon>
        <taxon>Diptera</taxon>
        <taxon>Nematocera</taxon>
        <taxon>Sciaroidea</taxon>
        <taxon>Sciaridae</taxon>
        <taxon>Pseudolycoriella</taxon>
    </lineage>
</organism>